<organism evidence="2 3">
    <name type="scientific">Sphingomonas pokkalii</name>
    <dbReference type="NCBI Taxonomy" id="2175090"/>
    <lineage>
        <taxon>Bacteria</taxon>
        <taxon>Pseudomonadati</taxon>
        <taxon>Pseudomonadota</taxon>
        <taxon>Alphaproteobacteria</taxon>
        <taxon>Sphingomonadales</taxon>
        <taxon>Sphingomonadaceae</taxon>
        <taxon>Sphingomonas</taxon>
    </lineage>
</organism>
<dbReference type="InterPro" id="IPR041698">
    <property type="entry name" value="Methyltransf_25"/>
</dbReference>
<proteinExistence type="predicted"/>
<reference evidence="2 3" key="1">
    <citation type="submission" date="2018-05" db="EMBL/GenBank/DDBJ databases">
        <title>Description of Sphingomonas pokkalii sp nov, isolated from the rhizosphere of saline tolerant pokkali rice and its draft genome analysis.</title>
        <authorList>
            <person name="Menon R."/>
            <person name="Kumari S."/>
            <person name="Rameshkumar N."/>
        </authorList>
    </citation>
    <scope>NUCLEOTIDE SEQUENCE [LARGE SCALE GENOMIC DNA]</scope>
    <source>
        <strain evidence="2 3">L3B27</strain>
    </source>
</reference>
<dbReference type="Proteomes" id="UP000245890">
    <property type="component" value="Unassembled WGS sequence"/>
</dbReference>
<sequence length="207" mass="23379">MPPSTAAAKRRGARRSRPAGVPSPWMFFLQQFVKRPVMVGAVAQSSGRVIRKVLDRVDWGNTRLFVEYGPGVGTFSRPILDRLGPDGKLIVIDTNPDFIRYLRQTIEDPRFVAVLGSAVDVKKIIQDNGYDHADFIASGLPFSTLPDGIGDAIAKATHDVLRPGGAFLVYQYNPNVRNFLTPHWQRIDHDMEWWNLPPAQLWWAWKD</sequence>
<protein>
    <submittedName>
        <fullName evidence="2">Methyltransferase</fullName>
    </submittedName>
</protein>
<dbReference type="AlphaFoldDB" id="A0A2U0SCW9"/>
<keyword evidence="3" id="KW-1185">Reference proteome</keyword>
<dbReference type="CDD" id="cd02440">
    <property type="entry name" value="AdoMet_MTases"/>
    <property type="match status" value="1"/>
</dbReference>
<dbReference type="Pfam" id="PF13649">
    <property type="entry name" value="Methyltransf_25"/>
    <property type="match status" value="1"/>
</dbReference>
<accession>A0A2U0SCW9</accession>
<dbReference type="GO" id="GO:0008168">
    <property type="term" value="F:methyltransferase activity"/>
    <property type="evidence" value="ECO:0007669"/>
    <property type="project" value="UniProtKB-KW"/>
</dbReference>
<dbReference type="SUPFAM" id="SSF53335">
    <property type="entry name" value="S-adenosyl-L-methionine-dependent methyltransferases"/>
    <property type="match status" value="1"/>
</dbReference>
<keyword evidence="2" id="KW-0808">Transferase</keyword>
<feature type="domain" description="Methyltransferase" evidence="1">
    <location>
        <begin position="66"/>
        <end position="165"/>
    </location>
</feature>
<evidence type="ECO:0000313" key="3">
    <source>
        <dbReference type="Proteomes" id="UP000245890"/>
    </source>
</evidence>
<evidence type="ECO:0000313" key="2">
    <source>
        <dbReference type="EMBL" id="PVX29125.1"/>
    </source>
</evidence>
<evidence type="ECO:0000259" key="1">
    <source>
        <dbReference type="Pfam" id="PF13649"/>
    </source>
</evidence>
<dbReference type="RefSeq" id="WP_116468568.1">
    <property type="nucleotide sequence ID" value="NZ_QENQ01000001.1"/>
</dbReference>
<comment type="caution">
    <text evidence="2">The sequence shown here is derived from an EMBL/GenBank/DDBJ whole genome shotgun (WGS) entry which is preliminary data.</text>
</comment>
<dbReference type="InterPro" id="IPR029063">
    <property type="entry name" value="SAM-dependent_MTases_sf"/>
</dbReference>
<dbReference type="EMBL" id="QENQ01000001">
    <property type="protein sequence ID" value="PVX29125.1"/>
    <property type="molecule type" value="Genomic_DNA"/>
</dbReference>
<keyword evidence="2" id="KW-0489">Methyltransferase</keyword>
<name>A0A2U0SCW9_9SPHN</name>
<dbReference type="Gene3D" id="3.40.50.150">
    <property type="entry name" value="Vaccinia Virus protein VP39"/>
    <property type="match status" value="1"/>
</dbReference>
<dbReference type="GO" id="GO:0032259">
    <property type="term" value="P:methylation"/>
    <property type="evidence" value="ECO:0007669"/>
    <property type="project" value="UniProtKB-KW"/>
</dbReference>
<gene>
    <name evidence="2" type="ORF">DD559_07080</name>
</gene>
<dbReference type="OrthoDB" id="9805585at2"/>